<feature type="region of interest" description="Disordered" evidence="1">
    <location>
        <begin position="1"/>
        <end position="23"/>
    </location>
</feature>
<sequence length="77" mass="8557">MREAPTTHEGYNQPSAITAKTSSGVQDMRRTLRDMGGLRSLWRHAKHADRTPRRGCLRSLRPLAVHACGTLEICGSQ</sequence>
<organism evidence="2 3">
    <name type="scientific">Microbacterium binotii</name>
    <dbReference type="NCBI Taxonomy" id="462710"/>
    <lineage>
        <taxon>Bacteria</taxon>
        <taxon>Bacillati</taxon>
        <taxon>Actinomycetota</taxon>
        <taxon>Actinomycetes</taxon>
        <taxon>Micrococcales</taxon>
        <taxon>Microbacteriaceae</taxon>
        <taxon>Microbacterium</taxon>
    </lineage>
</organism>
<accession>A0ABN3PHH7</accession>
<keyword evidence="3" id="KW-1185">Reference proteome</keyword>
<proteinExistence type="predicted"/>
<feature type="compositionally biased region" description="Polar residues" evidence="1">
    <location>
        <begin position="9"/>
        <end position="23"/>
    </location>
</feature>
<gene>
    <name evidence="2" type="ORF">GCM10009862_18220</name>
</gene>
<name>A0ABN3PHH7_9MICO</name>
<comment type="caution">
    <text evidence="2">The sequence shown here is derived from an EMBL/GenBank/DDBJ whole genome shotgun (WGS) entry which is preliminary data.</text>
</comment>
<reference evidence="2 3" key="1">
    <citation type="journal article" date="2019" name="Int. J. Syst. Evol. Microbiol.">
        <title>The Global Catalogue of Microorganisms (GCM) 10K type strain sequencing project: providing services to taxonomists for standard genome sequencing and annotation.</title>
        <authorList>
            <consortium name="The Broad Institute Genomics Platform"/>
            <consortium name="The Broad Institute Genome Sequencing Center for Infectious Disease"/>
            <person name="Wu L."/>
            <person name="Ma J."/>
        </authorList>
    </citation>
    <scope>NUCLEOTIDE SEQUENCE [LARGE SCALE GENOMIC DNA]</scope>
    <source>
        <strain evidence="2 3">JCM 16365</strain>
    </source>
</reference>
<evidence type="ECO:0000313" key="2">
    <source>
        <dbReference type="EMBL" id="GAA2579347.1"/>
    </source>
</evidence>
<dbReference type="EMBL" id="BAAARI010000012">
    <property type="protein sequence ID" value="GAA2579347.1"/>
    <property type="molecule type" value="Genomic_DNA"/>
</dbReference>
<dbReference type="Proteomes" id="UP001500274">
    <property type="component" value="Unassembled WGS sequence"/>
</dbReference>
<evidence type="ECO:0000313" key="3">
    <source>
        <dbReference type="Proteomes" id="UP001500274"/>
    </source>
</evidence>
<protein>
    <submittedName>
        <fullName evidence="2">Uncharacterized protein</fullName>
    </submittedName>
</protein>
<evidence type="ECO:0000256" key="1">
    <source>
        <dbReference type="SAM" id="MobiDB-lite"/>
    </source>
</evidence>